<reference evidence="3 4" key="2">
    <citation type="submission" date="2020-06" db="EMBL/GenBank/DDBJ databases">
        <title>Polyphasic characterization of a Rahnella strain isolated from tree sap.</title>
        <authorList>
            <person name="Kim I.S."/>
        </authorList>
    </citation>
    <scope>NUCLEOTIDE SEQUENCE [LARGE SCALE GENOMIC DNA]</scope>
    <source>
        <strain evidence="3 4">SAP-1</strain>
    </source>
</reference>
<dbReference type="RefSeq" id="WP_169404084.1">
    <property type="nucleotide sequence ID" value="NZ_JAADJU010000008.1"/>
</dbReference>
<keyword evidence="4" id="KW-1185">Reference proteome</keyword>
<dbReference type="PANTHER" id="PTHR39340:SF1">
    <property type="entry name" value="SULFOFRUCTOSEPHOSPHATE ALDOLASE"/>
    <property type="match status" value="1"/>
</dbReference>
<dbReference type="InterPro" id="IPR050552">
    <property type="entry name" value="LacD_aldolase"/>
</dbReference>
<dbReference type="SMART" id="SM01133">
    <property type="entry name" value="DeoC"/>
    <property type="match status" value="1"/>
</dbReference>
<dbReference type="EMBL" id="JAADJU010000008">
    <property type="protein sequence ID" value="NMP28385.1"/>
    <property type="molecule type" value="Genomic_DNA"/>
</dbReference>
<dbReference type="GO" id="GO:0061595">
    <property type="term" value="F:6-deoxy-6-sulfofructose-1-phosphate aldolase activity"/>
    <property type="evidence" value="ECO:0007669"/>
    <property type="project" value="TreeGrafter"/>
</dbReference>
<evidence type="ECO:0000256" key="1">
    <source>
        <dbReference type="ARBA" id="ARBA00008679"/>
    </source>
</evidence>
<dbReference type="GO" id="GO:1902777">
    <property type="term" value="P:6-sulfoquinovose(1-) catabolic process"/>
    <property type="evidence" value="ECO:0007669"/>
    <property type="project" value="TreeGrafter"/>
</dbReference>
<dbReference type="InterPro" id="IPR002915">
    <property type="entry name" value="DeoC/FbaB/LacD_aldolase"/>
</dbReference>
<evidence type="ECO:0000313" key="4">
    <source>
        <dbReference type="Proteomes" id="UP000585363"/>
    </source>
</evidence>
<evidence type="ECO:0000313" key="3">
    <source>
        <dbReference type="EMBL" id="NMP28385.1"/>
    </source>
</evidence>
<dbReference type="Pfam" id="PF01791">
    <property type="entry name" value="DeoC"/>
    <property type="match status" value="1"/>
</dbReference>
<comment type="similarity">
    <text evidence="1">Belongs to the aldolase LacD family.</text>
</comment>
<gene>
    <name evidence="3" type="ORF">GW590_16105</name>
</gene>
<accession>A0A848MKX4</accession>
<dbReference type="Proteomes" id="UP000585363">
    <property type="component" value="Unassembled WGS sequence"/>
</dbReference>
<organism evidence="3 4">
    <name type="scientific">Rouxiella aceris</name>
    <dbReference type="NCBI Taxonomy" id="2703884"/>
    <lineage>
        <taxon>Bacteria</taxon>
        <taxon>Pseudomonadati</taxon>
        <taxon>Pseudomonadota</taxon>
        <taxon>Gammaproteobacteria</taxon>
        <taxon>Enterobacterales</taxon>
        <taxon>Yersiniaceae</taxon>
        <taxon>Rouxiella</taxon>
    </lineage>
</organism>
<comment type="caution">
    <text evidence="3">The sequence shown here is derived from an EMBL/GenBank/DDBJ whole genome shotgun (WGS) entry which is preliminary data.</text>
</comment>
<dbReference type="PANTHER" id="PTHR39340">
    <property type="entry name" value="SULFOFRUCTOSEPHOSPHATE ALDOLASE"/>
    <property type="match status" value="1"/>
</dbReference>
<dbReference type="InterPro" id="IPR013785">
    <property type="entry name" value="Aldolase_TIM"/>
</dbReference>
<name>A0A848MKX4_9GAMM</name>
<dbReference type="SUPFAM" id="SSF51569">
    <property type="entry name" value="Aldolase"/>
    <property type="match status" value="1"/>
</dbReference>
<protein>
    <submittedName>
        <fullName evidence="3">Tagatose-bisphosphate aldolase</fullName>
    </submittedName>
</protein>
<sequence length="314" mass="34199">MSKMSTSELRSYQQICGKNGAMLVIACDQRGGMRTLLSNDPQQQSTISEQQLGLIKADITQYLASKASCVLVDPVCAVPQLVDDGIIARDTALLIGLDASGWDTSAQGYRLSRLAKDVDARRVRELGATGGKIMVYLRADQPEANRHNIAILNQCIEDFSREDLLLVVEFLTYKLENESDADYKAKIPELIYGGTKICLECGAKVLKLPYPGSKQACAAITQLAGDVPWAVLSAGVDHETFLKQVEDAMSTGASGVIAGRSLWKDCISLDRSTTKNKLESLAIPRLKELQAVIQQYFHAAQHGKNASAEQVEHV</sequence>
<keyword evidence="2" id="KW-0456">Lyase</keyword>
<evidence type="ECO:0000256" key="2">
    <source>
        <dbReference type="ARBA" id="ARBA00023239"/>
    </source>
</evidence>
<dbReference type="AlphaFoldDB" id="A0A848MKX4"/>
<reference evidence="3 4" key="1">
    <citation type="submission" date="2020-01" db="EMBL/GenBank/DDBJ databases">
        <authorList>
            <person name="Lee S.D."/>
        </authorList>
    </citation>
    <scope>NUCLEOTIDE SEQUENCE [LARGE SCALE GENOMIC DNA]</scope>
    <source>
        <strain evidence="3 4">SAP-1</strain>
    </source>
</reference>
<proteinExistence type="inferred from homology"/>
<dbReference type="Gene3D" id="3.20.20.70">
    <property type="entry name" value="Aldolase class I"/>
    <property type="match status" value="1"/>
</dbReference>